<feature type="region of interest" description="Disordered" evidence="1">
    <location>
        <begin position="225"/>
        <end position="342"/>
    </location>
</feature>
<organism evidence="3 4">
    <name type="scientific">Phytophthora lilii</name>
    <dbReference type="NCBI Taxonomy" id="2077276"/>
    <lineage>
        <taxon>Eukaryota</taxon>
        <taxon>Sar</taxon>
        <taxon>Stramenopiles</taxon>
        <taxon>Oomycota</taxon>
        <taxon>Peronosporomycetes</taxon>
        <taxon>Peronosporales</taxon>
        <taxon>Peronosporaceae</taxon>
        <taxon>Phytophthora</taxon>
    </lineage>
</organism>
<sequence>MVHAINNSMDTTRKETPFYLVHGWDAQSTLKAMTSSLRLGNGDRSDAAAWRREANRQHEVALAMAKHYQATEKARRAKEHNEALRRVEQLAPGSRVWLFMERVKPGLTKTLAHRWHGPFSIKRKVEEFAYELELPDKAGYRFYPVVHVSRLKAVSEDDRRPAVELVNGLSEDERFDFDEELLPEDSWEPPTALVPTSMNSPAVMEGERTNSQELQRSNFHHNELVHSTARRPRQSVPVDNALVQSARPPSVNNTISNRRVLDRPEPPRSIVPHGERENRIVYSGVPRRTSVSQRDRPHLLENGDAAPSREIPLLDSEPHSTILAEGDDDVSEPESKRPRLDE</sequence>
<evidence type="ECO:0000313" key="4">
    <source>
        <dbReference type="Proteomes" id="UP001165083"/>
    </source>
</evidence>
<reference evidence="3" key="1">
    <citation type="submission" date="2023-04" db="EMBL/GenBank/DDBJ databases">
        <title>Phytophthora lilii NBRC 32176.</title>
        <authorList>
            <person name="Ichikawa N."/>
            <person name="Sato H."/>
            <person name="Tonouchi N."/>
        </authorList>
    </citation>
    <scope>NUCLEOTIDE SEQUENCE</scope>
    <source>
        <strain evidence="3">NBRC 32176</strain>
    </source>
</reference>
<dbReference type="Proteomes" id="UP001165083">
    <property type="component" value="Unassembled WGS sequence"/>
</dbReference>
<feature type="domain" description="Tf2-1-like SH3-like" evidence="2">
    <location>
        <begin position="105"/>
        <end position="153"/>
    </location>
</feature>
<evidence type="ECO:0000313" key="3">
    <source>
        <dbReference type="EMBL" id="GMF66254.1"/>
    </source>
</evidence>
<protein>
    <submittedName>
        <fullName evidence="3">Unnamed protein product</fullName>
    </submittedName>
</protein>
<dbReference type="AlphaFoldDB" id="A0A9W6YLA8"/>
<proteinExistence type="predicted"/>
<dbReference type="EMBL" id="BSXW01012581">
    <property type="protein sequence ID" value="GMF66254.1"/>
    <property type="molecule type" value="Genomic_DNA"/>
</dbReference>
<name>A0A9W6YLA8_9STRA</name>
<dbReference type="Pfam" id="PF24626">
    <property type="entry name" value="SH3_Tf2-1"/>
    <property type="match status" value="1"/>
</dbReference>
<evidence type="ECO:0000256" key="1">
    <source>
        <dbReference type="SAM" id="MobiDB-lite"/>
    </source>
</evidence>
<gene>
    <name evidence="3" type="ORF">Plil01_001874700</name>
</gene>
<evidence type="ECO:0000259" key="2">
    <source>
        <dbReference type="Pfam" id="PF24626"/>
    </source>
</evidence>
<dbReference type="InterPro" id="IPR056924">
    <property type="entry name" value="SH3_Tf2-1"/>
</dbReference>
<feature type="compositionally biased region" description="Basic and acidic residues" evidence="1">
    <location>
        <begin position="333"/>
        <end position="342"/>
    </location>
</feature>
<accession>A0A9W6YLA8</accession>
<keyword evidence="4" id="KW-1185">Reference proteome</keyword>
<dbReference type="OrthoDB" id="5974174at2759"/>
<comment type="caution">
    <text evidence="3">The sequence shown here is derived from an EMBL/GenBank/DDBJ whole genome shotgun (WGS) entry which is preliminary data.</text>
</comment>